<keyword evidence="2" id="KW-1185">Reference proteome</keyword>
<reference evidence="1" key="1">
    <citation type="submission" date="2018-01" db="EMBL/GenBank/DDBJ databases">
        <authorList>
            <person name="Mao J.F."/>
        </authorList>
    </citation>
    <scope>NUCLEOTIDE SEQUENCE</scope>
    <source>
        <strain evidence="1">Huo1</strain>
        <tissue evidence="1">Leaf</tissue>
    </source>
</reference>
<dbReference type="EMBL" id="PNBA02000015">
    <property type="protein sequence ID" value="KAG6399288.1"/>
    <property type="molecule type" value="Genomic_DNA"/>
</dbReference>
<protein>
    <submittedName>
        <fullName evidence="1">Uncharacterized protein</fullName>
    </submittedName>
</protein>
<organism evidence="1">
    <name type="scientific">Salvia splendens</name>
    <name type="common">Scarlet sage</name>
    <dbReference type="NCBI Taxonomy" id="180675"/>
    <lineage>
        <taxon>Eukaryota</taxon>
        <taxon>Viridiplantae</taxon>
        <taxon>Streptophyta</taxon>
        <taxon>Embryophyta</taxon>
        <taxon>Tracheophyta</taxon>
        <taxon>Spermatophyta</taxon>
        <taxon>Magnoliopsida</taxon>
        <taxon>eudicotyledons</taxon>
        <taxon>Gunneridae</taxon>
        <taxon>Pentapetalae</taxon>
        <taxon>asterids</taxon>
        <taxon>lamiids</taxon>
        <taxon>Lamiales</taxon>
        <taxon>Lamiaceae</taxon>
        <taxon>Nepetoideae</taxon>
        <taxon>Mentheae</taxon>
        <taxon>Salviinae</taxon>
        <taxon>Salvia</taxon>
        <taxon>Salvia subgen. Calosphace</taxon>
        <taxon>core Calosphace</taxon>
    </lineage>
</organism>
<evidence type="ECO:0000313" key="1">
    <source>
        <dbReference type="EMBL" id="KAG6399288.1"/>
    </source>
</evidence>
<comment type="caution">
    <text evidence="1">The sequence shown here is derived from an EMBL/GenBank/DDBJ whole genome shotgun (WGS) entry which is preliminary data.</text>
</comment>
<dbReference type="AlphaFoldDB" id="A0A8X8WSA7"/>
<name>A0A8X8WSA7_SALSN</name>
<dbReference type="Proteomes" id="UP000298416">
    <property type="component" value="Unassembled WGS sequence"/>
</dbReference>
<gene>
    <name evidence="1" type="ORF">SASPL_140764</name>
</gene>
<proteinExistence type="predicted"/>
<reference evidence="1" key="2">
    <citation type="submission" date="2020-08" db="EMBL/GenBank/DDBJ databases">
        <title>Plant Genome Project.</title>
        <authorList>
            <person name="Zhang R.-G."/>
        </authorList>
    </citation>
    <scope>NUCLEOTIDE SEQUENCE</scope>
    <source>
        <strain evidence="1">Huo1</strain>
        <tissue evidence="1">Leaf</tissue>
    </source>
</reference>
<accession>A0A8X8WSA7</accession>
<evidence type="ECO:0000313" key="2">
    <source>
        <dbReference type="Proteomes" id="UP000298416"/>
    </source>
</evidence>
<sequence>MLAGVKMQWRKGEKAPWDLSDKLVQLRPYHMVEYIPAFPHIRPRRHRYGSSKRALFSPTKSSLSRALQGYMNIDMGNNGDKKIGF</sequence>